<dbReference type="SUPFAM" id="SSF57392">
    <property type="entry name" value="Defensin-like"/>
    <property type="match status" value="1"/>
</dbReference>
<accession>G5BMG6</accession>
<keyword evidence="5 9" id="KW-0732">Signal</keyword>
<evidence type="ECO:0000256" key="8">
    <source>
        <dbReference type="ARBA" id="ARBA00023157"/>
    </source>
</evidence>
<name>G5BMG6_HETGA</name>
<dbReference type="EMBL" id="JH171008">
    <property type="protein sequence ID" value="EHB10477.1"/>
    <property type="molecule type" value="Genomic_DNA"/>
</dbReference>
<dbReference type="eggNOG" id="ENOG502TF5P">
    <property type="taxonomic scope" value="Eukaryota"/>
</dbReference>
<evidence type="ECO:0000256" key="7">
    <source>
        <dbReference type="ARBA" id="ARBA00023022"/>
    </source>
</evidence>
<evidence type="ECO:0000256" key="5">
    <source>
        <dbReference type="ARBA" id="ARBA00022729"/>
    </source>
</evidence>
<evidence type="ECO:0000256" key="1">
    <source>
        <dbReference type="ARBA" id="ARBA00004613"/>
    </source>
</evidence>
<reference evidence="15" key="3">
    <citation type="submission" date="2025-04" db="UniProtKB">
        <authorList>
            <consortium name="RefSeq"/>
        </authorList>
    </citation>
    <scope>IDENTIFICATION</scope>
</reference>
<keyword evidence="8" id="KW-1015">Disulfide bond</keyword>
<comment type="similarity">
    <text evidence="2">Belongs to the beta-defensin family.</text>
</comment>
<dbReference type="Gene3D" id="3.10.360.10">
    <property type="entry name" value="Antimicrobial Peptide, Beta-defensin 2, Chain A"/>
    <property type="match status" value="1"/>
</dbReference>
<evidence type="ECO:0000256" key="6">
    <source>
        <dbReference type="ARBA" id="ARBA00022940"/>
    </source>
</evidence>
<keyword evidence="3" id="KW-0964">Secreted</keyword>
<comment type="subcellular location">
    <subcellularLocation>
        <location evidence="1">Secreted</location>
    </subcellularLocation>
</comment>
<dbReference type="Proteomes" id="UP000694906">
    <property type="component" value="Unplaced"/>
</dbReference>
<evidence type="ECO:0000256" key="4">
    <source>
        <dbReference type="ARBA" id="ARBA00022529"/>
    </source>
</evidence>
<dbReference type="PANTHER" id="PTHR20515">
    <property type="entry name" value="BETA-DEFENSIN"/>
    <property type="match status" value="1"/>
</dbReference>
<dbReference type="AlphaFoldDB" id="G5BMG6"/>
<proteinExistence type="inferred from homology"/>
<dbReference type="GO" id="GO:0031731">
    <property type="term" value="F:CCR6 chemokine receptor binding"/>
    <property type="evidence" value="ECO:0007669"/>
    <property type="project" value="TreeGrafter"/>
</dbReference>
<dbReference type="EMBL" id="GEBF01007199">
    <property type="protein sequence ID" value="JAN96433.1"/>
    <property type="molecule type" value="Transcribed_RNA"/>
</dbReference>
<reference evidence="12" key="2">
    <citation type="submission" date="2015-10" db="EMBL/GenBank/DDBJ databases">
        <title>FRAMA: From RNA-seq data to annotated mRNA assemblies.</title>
        <authorList>
            <person name="Bens M."/>
            <person name="Sahm A."/>
            <person name="Jahn N."/>
            <person name="Morhart M."/>
            <person name="Holtze S."/>
            <person name="Hildebrandt T.B."/>
            <person name="Platzer M."/>
            <person name="Szafranski K."/>
        </authorList>
    </citation>
    <scope>NUCLEOTIDE SEQUENCE</scope>
    <source>
        <tissue evidence="12">Skin</tissue>
    </source>
</reference>
<evidence type="ECO:0000256" key="9">
    <source>
        <dbReference type="SAM" id="SignalP"/>
    </source>
</evidence>
<dbReference type="OMA" id="RETQIGH"/>
<feature type="domain" description="Beta-defensin-like" evidence="10">
    <location>
        <begin position="29"/>
        <end position="64"/>
    </location>
</feature>
<dbReference type="GeneID" id="101704958"/>
<evidence type="ECO:0000313" key="15">
    <source>
        <dbReference type="RefSeq" id="XP_004875487.1"/>
    </source>
</evidence>
<evidence type="ECO:0000313" key="14">
    <source>
        <dbReference type="Proteomes" id="UP000694906"/>
    </source>
</evidence>
<dbReference type="GO" id="GO:0042056">
    <property type="term" value="F:chemoattractant activity"/>
    <property type="evidence" value="ECO:0007669"/>
    <property type="project" value="Ensembl"/>
</dbReference>
<keyword evidence="7" id="KW-0044">Antibiotic</keyword>
<dbReference type="KEGG" id="hgl:101704958"/>
<dbReference type="STRING" id="10181.G5BMG6"/>
<organism evidence="11 13">
    <name type="scientific">Heterocephalus glaber</name>
    <name type="common">Naked mole rat</name>
    <dbReference type="NCBI Taxonomy" id="10181"/>
    <lineage>
        <taxon>Eukaryota</taxon>
        <taxon>Metazoa</taxon>
        <taxon>Chordata</taxon>
        <taxon>Craniata</taxon>
        <taxon>Vertebrata</taxon>
        <taxon>Euteleostomi</taxon>
        <taxon>Mammalia</taxon>
        <taxon>Eutheria</taxon>
        <taxon>Euarchontoglires</taxon>
        <taxon>Glires</taxon>
        <taxon>Rodentia</taxon>
        <taxon>Hystricomorpha</taxon>
        <taxon>Bathyergidae</taxon>
        <taxon>Heterocephalus</taxon>
    </lineage>
</organism>
<dbReference type="RefSeq" id="XP_004875487.1">
    <property type="nucleotide sequence ID" value="XM_004875430.2"/>
</dbReference>
<dbReference type="GO" id="GO:0060326">
    <property type="term" value="P:cell chemotaxis"/>
    <property type="evidence" value="ECO:0007669"/>
    <property type="project" value="Ensembl"/>
</dbReference>
<evidence type="ECO:0000313" key="12">
    <source>
        <dbReference type="EMBL" id="JAN96433.1"/>
    </source>
</evidence>
<evidence type="ECO:0000259" key="10">
    <source>
        <dbReference type="Pfam" id="PF00711"/>
    </source>
</evidence>
<keyword evidence="14" id="KW-1185">Reference proteome</keyword>
<dbReference type="PANTHER" id="PTHR20515:SF0">
    <property type="entry name" value="BETA-DEFENSIN 103"/>
    <property type="match status" value="1"/>
</dbReference>
<sequence>MRIHYLLFALLFLFLMPAPGEGGLINTVQRYFCRVRGGRCAALTCLPRETQIGHCSVRGRKCCRRRK</sequence>
<feature type="chain" id="PRO_5007660959" evidence="9">
    <location>
        <begin position="23"/>
        <end position="67"/>
    </location>
</feature>
<evidence type="ECO:0000313" key="11">
    <source>
        <dbReference type="EMBL" id="EHB10477.1"/>
    </source>
</evidence>
<keyword evidence="4" id="KW-0929">Antimicrobial</keyword>
<dbReference type="Bgee" id="ENSHGLG00000000065">
    <property type="expression patterns" value="Expressed in zone of skin"/>
</dbReference>
<dbReference type="GO" id="GO:0042742">
    <property type="term" value="P:defense response to bacterium"/>
    <property type="evidence" value="ECO:0007669"/>
    <property type="project" value="UniProtKB-KW"/>
</dbReference>
<dbReference type="Proteomes" id="UP000006813">
    <property type="component" value="Unassembled WGS sequence"/>
</dbReference>
<dbReference type="GO" id="GO:0005615">
    <property type="term" value="C:extracellular space"/>
    <property type="evidence" value="ECO:0007669"/>
    <property type="project" value="TreeGrafter"/>
</dbReference>
<feature type="signal peptide" evidence="9">
    <location>
        <begin position="1"/>
        <end position="22"/>
    </location>
</feature>
<dbReference type="Pfam" id="PF00711">
    <property type="entry name" value="Defensin_beta"/>
    <property type="match status" value="1"/>
</dbReference>
<evidence type="ECO:0000256" key="2">
    <source>
        <dbReference type="ARBA" id="ARBA00007371"/>
    </source>
</evidence>
<dbReference type="InterPro" id="IPR001855">
    <property type="entry name" value="Defensin_beta-like"/>
</dbReference>
<keyword evidence="6" id="KW-0211">Defensin</keyword>
<protein>
    <submittedName>
        <fullName evidence="11 12 15">Beta-defensin 1</fullName>
    </submittedName>
</protein>
<reference evidence="11 13" key="1">
    <citation type="journal article" date="2011" name="Nature">
        <title>Genome sequencing reveals insights into physiology and longevity of the naked mole rat.</title>
        <authorList>
            <person name="Kim E.B."/>
            <person name="Fang X."/>
            <person name="Fushan A.A."/>
            <person name="Huang Z."/>
            <person name="Lobanov A.V."/>
            <person name="Han L."/>
            <person name="Marino S.M."/>
            <person name="Sun X."/>
            <person name="Turanov A.A."/>
            <person name="Yang P."/>
            <person name="Yim S.H."/>
            <person name="Zhao X."/>
            <person name="Kasaikina M.V."/>
            <person name="Stoletzki N."/>
            <person name="Peng C."/>
            <person name="Polak P."/>
            <person name="Xiong Z."/>
            <person name="Kiezun A."/>
            <person name="Zhu Y."/>
            <person name="Chen Y."/>
            <person name="Kryukov G.V."/>
            <person name="Zhang Q."/>
            <person name="Peshkin L."/>
            <person name="Yang L."/>
            <person name="Bronson R.T."/>
            <person name="Buffenstein R."/>
            <person name="Wang B."/>
            <person name="Han C."/>
            <person name="Li Q."/>
            <person name="Chen L."/>
            <person name="Zhao W."/>
            <person name="Sunyaev S.R."/>
            <person name="Park T.J."/>
            <person name="Zhang G."/>
            <person name="Wang J."/>
            <person name="Gladyshev V.N."/>
        </authorList>
    </citation>
    <scope>NUCLEOTIDE SEQUENCE [LARGE SCALE GENOMIC DNA]</scope>
</reference>
<evidence type="ECO:0000256" key="3">
    <source>
        <dbReference type="ARBA" id="ARBA00022525"/>
    </source>
</evidence>
<evidence type="ECO:0000313" key="13">
    <source>
        <dbReference type="Proteomes" id="UP000006813"/>
    </source>
</evidence>
<gene>
    <name evidence="12" type="primary">DEFB103B</name>
    <name evidence="15" type="synonym">LOC101704958</name>
    <name evidence="11" type="ORF">GW7_14872</name>
</gene>
<dbReference type="OrthoDB" id="9449637at2759"/>
<dbReference type="FunFam" id="3.10.360.10:FF:000001">
    <property type="entry name" value="Beta-defensin 1"/>
    <property type="match status" value="1"/>
</dbReference>